<gene>
    <name evidence="2" type="ORF">GFSPODELE1_LOCUS1060</name>
</gene>
<protein>
    <recommendedName>
        <fullName evidence="4">Ino eighty subunit 1</fullName>
    </recommendedName>
</protein>
<dbReference type="EMBL" id="OZ037944">
    <property type="protein sequence ID" value="CAL1696134.1"/>
    <property type="molecule type" value="Genomic_DNA"/>
</dbReference>
<dbReference type="InterPro" id="IPR038014">
    <property type="entry name" value="Ies1"/>
</dbReference>
<feature type="compositionally biased region" description="Basic and acidic residues" evidence="1">
    <location>
        <begin position="386"/>
        <end position="395"/>
    </location>
</feature>
<accession>A0ABP1CNA9</accession>
<feature type="compositionally biased region" description="Pro residues" evidence="1">
    <location>
        <begin position="352"/>
        <end position="361"/>
    </location>
</feature>
<name>A0ABP1CNA9_9APHY</name>
<keyword evidence="3" id="KW-1185">Reference proteome</keyword>
<sequence length="527" mass="59037">MTRPSSWVVHIGYTRSVFCASCLVLLLFEDLLFMASSSPADNASTQGAPQSWQVNTPPQYLGRKTLPIKRADAEPLTRADLQYDLLYFIFADSNRVFVDAMAPNSPLVNFCDLYVNALFNSTKCSKVLKDKMVETPDFAIEFAKIALLTNVGRINTTMAFFPEMKTALRSYHPVPSLQRTDGNLQDAPRIKNCLKAALLPSEFKVPPPSTPTEILEKARAGQVPPTSVVNLIFVLSNASHSLTHLDGLLEFLDLFLPVPVSSASRARVFLWLMFHYLSAPDTTNPFDDEYSRTHPGKAPLMAPLTQEEASRENEDPPEEVEWGKRMSQMRSKFLKELVDEMEMEKKRKKHPPPPPLPPVAPAPSLSAHEIAAIRRPRAHHNPASDGSRDSSHGHDYAAQSSNALQAPVPRPPRIPHIRDPVEGRERTMLEHAWHINKTTDPLEDSDHDGDEHVRLEYNRRLRILSRLRGKAPTPPLPPSNEPQYVQQQQFQTPYRHEGGGDRSAQAGPSNTGPMVWATVPSPQVFLW</sequence>
<feature type="region of interest" description="Disordered" evidence="1">
    <location>
        <begin position="341"/>
        <end position="363"/>
    </location>
</feature>
<evidence type="ECO:0000313" key="2">
    <source>
        <dbReference type="EMBL" id="CAL1696134.1"/>
    </source>
</evidence>
<dbReference type="Proteomes" id="UP001497453">
    <property type="component" value="Chromosome 1"/>
</dbReference>
<dbReference type="PANTHER" id="PTHR37287">
    <property type="entry name" value="INO EIGHTY SUBUNIT 1"/>
    <property type="match status" value="1"/>
</dbReference>
<feature type="region of interest" description="Disordered" evidence="1">
    <location>
        <begin position="287"/>
        <end position="324"/>
    </location>
</feature>
<feature type="region of interest" description="Disordered" evidence="1">
    <location>
        <begin position="377"/>
        <end position="418"/>
    </location>
</feature>
<evidence type="ECO:0008006" key="4">
    <source>
        <dbReference type="Google" id="ProtNLM"/>
    </source>
</evidence>
<evidence type="ECO:0000313" key="3">
    <source>
        <dbReference type="Proteomes" id="UP001497453"/>
    </source>
</evidence>
<evidence type="ECO:0000256" key="1">
    <source>
        <dbReference type="SAM" id="MobiDB-lite"/>
    </source>
</evidence>
<proteinExistence type="predicted"/>
<feature type="region of interest" description="Disordered" evidence="1">
    <location>
        <begin position="468"/>
        <end position="515"/>
    </location>
</feature>
<reference evidence="3" key="1">
    <citation type="submission" date="2024-04" db="EMBL/GenBank/DDBJ databases">
        <authorList>
            <person name="Shaw F."/>
            <person name="Minotto A."/>
        </authorList>
    </citation>
    <scope>NUCLEOTIDE SEQUENCE [LARGE SCALE GENOMIC DNA]</scope>
</reference>
<dbReference type="PANTHER" id="PTHR37287:SF1">
    <property type="entry name" value="INO EIGHTY SUBUNIT 1"/>
    <property type="match status" value="1"/>
</dbReference>
<organism evidence="2 3">
    <name type="scientific">Somion occarium</name>
    <dbReference type="NCBI Taxonomy" id="3059160"/>
    <lineage>
        <taxon>Eukaryota</taxon>
        <taxon>Fungi</taxon>
        <taxon>Dikarya</taxon>
        <taxon>Basidiomycota</taxon>
        <taxon>Agaricomycotina</taxon>
        <taxon>Agaricomycetes</taxon>
        <taxon>Polyporales</taxon>
        <taxon>Cerrenaceae</taxon>
        <taxon>Somion</taxon>
    </lineage>
</organism>